<accession>A0A561V052</accession>
<gene>
    <name evidence="2" type="ORF">FHX80_113455</name>
    <name evidence="3" type="ORF">OIE64_14670</name>
</gene>
<reference evidence="3 5" key="2">
    <citation type="submission" date="2022-10" db="EMBL/GenBank/DDBJ databases">
        <title>The complete genomes of actinobacterial strains from the NBC collection.</title>
        <authorList>
            <person name="Joergensen T.S."/>
            <person name="Alvarez Arevalo M."/>
            <person name="Sterndorff E.B."/>
            <person name="Faurdal D."/>
            <person name="Vuksanovic O."/>
            <person name="Mourched A.-S."/>
            <person name="Charusanti P."/>
            <person name="Shaw S."/>
            <person name="Blin K."/>
            <person name="Weber T."/>
        </authorList>
    </citation>
    <scope>NUCLEOTIDE SEQUENCE [LARGE SCALE GENOMIC DNA]</scope>
    <source>
        <strain evidence="3 5">NBC 01769</strain>
    </source>
</reference>
<proteinExistence type="predicted"/>
<dbReference type="AlphaFoldDB" id="A0A561V052"/>
<dbReference type="Proteomes" id="UP000318186">
    <property type="component" value="Unassembled WGS sequence"/>
</dbReference>
<name>A0A561V052_9ACTN</name>
<evidence type="ECO:0000256" key="1">
    <source>
        <dbReference type="SAM" id="SignalP"/>
    </source>
</evidence>
<keyword evidence="5" id="KW-1185">Reference proteome</keyword>
<evidence type="ECO:0000313" key="3">
    <source>
        <dbReference type="EMBL" id="WSC13966.1"/>
    </source>
</evidence>
<dbReference type="EMBL" id="CP109114">
    <property type="protein sequence ID" value="WSC13966.1"/>
    <property type="molecule type" value="Genomic_DNA"/>
</dbReference>
<dbReference type="EMBL" id="VIWW01000001">
    <property type="protein sequence ID" value="TWG04983.1"/>
    <property type="molecule type" value="Genomic_DNA"/>
</dbReference>
<dbReference type="RefSeq" id="WP_145765018.1">
    <property type="nucleotide sequence ID" value="NZ_CP109114.1"/>
</dbReference>
<keyword evidence="1" id="KW-0732">Signal</keyword>
<dbReference type="Proteomes" id="UP001330827">
    <property type="component" value="Chromosome"/>
</dbReference>
<evidence type="ECO:0000313" key="5">
    <source>
        <dbReference type="Proteomes" id="UP001330827"/>
    </source>
</evidence>
<organism evidence="2 4">
    <name type="scientific">Streptomyces brevispora</name>
    <dbReference type="NCBI Taxonomy" id="887462"/>
    <lineage>
        <taxon>Bacteria</taxon>
        <taxon>Bacillati</taxon>
        <taxon>Actinomycetota</taxon>
        <taxon>Actinomycetes</taxon>
        <taxon>Kitasatosporales</taxon>
        <taxon>Streptomycetaceae</taxon>
        <taxon>Streptomyces</taxon>
    </lineage>
</organism>
<sequence>MRVRKVLAAGFVAFAAVVGTAGTASAAPAYGDCLFDQVCLHYNSSSYGYGAYFAQGGNIADYSGRYFKAGENGSAGAGVSVKNNAAAVDNRGTPRNFYLYYNSNYDCSVACVTVSPGQVINLSATMKNNNASGKLGASQVG</sequence>
<reference evidence="2 4" key="1">
    <citation type="submission" date="2019-06" db="EMBL/GenBank/DDBJ databases">
        <title>Sequencing the genomes of 1000 actinobacteria strains.</title>
        <authorList>
            <person name="Klenk H.-P."/>
        </authorList>
    </citation>
    <scope>NUCLEOTIDE SEQUENCE [LARGE SCALE GENOMIC DNA]</scope>
    <source>
        <strain evidence="2 4">DSM 42059</strain>
    </source>
</reference>
<feature type="chain" id="PRO_5022173698" description="Peptidase inhibitor family I36" evidence="1">
    <location>
        <begin position="27"/>
        <end position="141"/>
    </location>
</feature>
<dbReference type="OrthoDB" id="4193295at2"/>
<protein>
    <recommendedName>
        <fullName evidence="6">Peptidase inhibitor family I36</fullName>
    </recommendedName>
</protein>
<evidence type="ECO:0008006" key="6">
    <source>
        <dbReference type="Google" id="ProtNLM"/>
    </source>
</evidence>
<evidence type="ECO:0000313" key="4">
    <source>
        <dbReference type="Proteomes" id="UP000318186"/>
    </source>
</evidence>
<feature type="signal peptide" evidence="1">
    <location>
        <begin position="1"/>
        <end position="26"/>
    </location>
</feature>
<evidence type="ECO:0000313" key="2">
    <source>
        <dbReference type="EMBL" id="TWG04983.1"/>
    </source>
</evidence>